<dbReference type="InterPro" id="IPR011650">
    <property type="entry name" value="Peptidase_M20_dimer"/>
</dbReference>
<keyword evidence="9" id="KW-1185">Reference proteome</keyword>
<dbReference type="AlphaFoldDB" id="A0A2A8CW80"/>
<dbReference type="Pfam" id="PF01546">
    <property type="entry name" value="Peptidase_M20"/>
    <property type="match status" value="1"/>
</dbReference>
<keyword evidence="4" id="KW-0378">Hydrolase</keyword>
<feature type="domain" description="Peptidase M20 dimerisation" evidence="7">
    <location>
        <begin position="235"/>
        <end position="378"/>
    </location>
</feature>
<dbReference type="InterPro" id="IPR047177">
    <property type="entry name" value="Pept_M20A"/>
</dbReference>
<dbReference type="Pfam" id="PF07687">
    <property type="entry name" value="M20_dimer"/>
    <property type="match status" value="1"/>
</dbReference>
<keyword evidence="3" id="KW-0479">Metal-binding</keyword>
<dbReference type="OrthoDB" id="9792335at2"/>
<evidence type="ECO:0000256" key="2">
    <source>
        <dbReference type="ARBA" id="ARBA00022670"/>
    </source>
</evidence>
<dbReference type="GO" id="GO:0006508">
    <property type="term" value="P:proteolysis"/>
    <property type="evidence" value="ECO:0007669"/>
    <property type="project" value="UniProtKB-KW"/>
</dbReference>
<keyword evidence="2" id="KW-0645">Protease</keyword>
<comment type="similarity">
    <text evidence="1">Belongs to the peptidase M20A family.</text>
</comment>
<accession>A0A2A8CW80</accession>
<dbReference type="EMBL" id="PDEQ01000006">
    <property type="protein sequence ID" value="PEN12844.1"/>
    <property type="molecule type" value="Genomic_DNA"/>
</dbReference>
<evidence type="ECO:0000313" key="9">
    <source>
        <dbReference type="Proteomes" id="UP000220102"/>
    </source>
</evidence>
<dbReference type="Gene3D" id="3.40.630.10">
    <property type="entry name" value="Zn peptidases"/>
    <property type="match status" value="1"/>
</dbReference>
<dbReference type="RefSeq" id="WP_098076271.1">
    <property type="nucleotide sequence ID" value="NZ_PDEQ01000006.1"/>
</dbReference>
<evidence type="ECO:0000256" key="4">
    <source>
        <dbReference type="ARBA" id="ARBA00022801"/>
    </source>
</evidence>
<name>A0A2A8CW80_9BACT</name>
<dbReference type="InterPro" id="IPR002933">
    <property type="entry name" value="Peptidase_M20"/>
</dbReference>
<evidence type="ECO:0000256" key="1">
    <source>
        <dbReference type="ARBA" id="ARBA00006247"/>
    </source>
</evidence>
<protein>
    <submittedName>
        <fullName evidence="8">Peptidase M20</fullName>
    </submittedName>
</protein>
<evidence type="ECO:0000256" key="6">
    <source>
        <dbReference type="SAM" id="MobiDB-lite"/>
    </source>
</evidence>
<dbReference type="GO" id="GO:0008233">
    <property type="term" value="F:peptidase activity"/>
    <property type="evidence" value="ECO:0007669"/>
    <property type="project" value="UniProtKB-KW"/>
</dbReference>
<dbReference type="GO" id="GO:0046872">
    <property type="term" value="F:metal ion binding"/>
    <property type="evidence" value="ECO:0007669"/>
    <property type="project" value="UniProtKB-KW"/>
</dbReference>
<sequence length="507" mass="55129">MSLDPLLLAGLALLVLLAVLAIRTAMFRTRQVAVRGIDAPDLDPEAPRRLARALQFKTITQRDPSEIDADAYRAYREYLEEAFPKVHDAMDRTEINEHSILYRWEGTDSDSGSVVLAAHYDVVPVDAPDQWDHGPFDGVIEDDFVYGRGALDDKASAIALFESMEMLIAAGYSPRRTVYLAIGHDEEVGGEDGAAAIADYLEQHGVSPSVVIDEGGAITVGAVPDVSEPVALVGVAEKGYLSVEIRADGMGGHSSIPPEQTSIDVVTTAVQRLRDNPLRASLSGVTGETLQFIAPEMGPAGKTAFANLWLLRGLITWALTKDPTTDAAIRTTTAPTILDAGVKDNVVPSTARAVVNFRIRPSESVKDVMDHVRSQLSDLPITLHPQQQGEPTRVSPMNDEWFDLVQRTIREVADGVVVAPFLVPGTTDSRHYASISEHVYRFAPFRLTEDDKHRIHGINERISISCYRTMIAYYMQIVRNADALGDAPGSDGAASEAPEVTAHERSA</sequence>
<reference evidence="8 9" key="1">
    <citation type="submission" date="2017-10" db="EMBL/GenBank/DDBJ databases">
        <title>Draft genome of Longibacter Salinarum.</title>
        <authorList>
            <person name="Goh K.M."/>
            <person name="Shamsir M.S."/>
            <person name="Lim S.W."/>
        </authorList>
    </citation>
    <scope>NUCLEOTIDE SEQUENCE [LARGE SCALE GENOMIC DNA]</scope>
    <source>
        <strain evidence="8 9">KCTC 52045</strain>
    </source>
</reference>
<dbReference type="PANTHER" id="PTHR45962">
    <property type="entry name" value="N-FATTY-ACYL-AMINO ACID SYNTHASE/HYDROLASE PM20D1"/>
    <property type="match status" value="1"/>
</dbReference>
<evidence type="ECO:0000256" key="3">
    <source>
        <dbReference type="ARBA" id="ARBA00022723"/>
    </source>
</evidence>
<evidence type="ECO:0000259" key="7">
    <source>
        <dbReference type="Pfam" id="PF07687"/>
    </source>
</evidence>
<dbReference type="PANTHER" id="PTHR45962:SF1">
    <property type="entry name" value="N-FATTY-ACYL-AMINO ACID SYNTHASE_HYDROLASE PM20D1"/>
    <property type="match status" value="1"/>
</dbReference>
<dbReference type="SUPFAM" id="SSF53187">
    <property type="entry name" value="Zn-dependent exopeptidases"/>
    <property type="match status" value="1"/>
</dbReference>
<gene>
    <name evidence="8" type="ORF">CRI94_12630</name>
</gene>
<feature type="region of interest" description="Disordered" evidence="6">
    <location>
        <begin position="486"/>
        <end position="507"/>
    </location>
</feature>
<dbReference type="SUPFAM" id="SSF55031">
    <property type="entry name" value="Bacterial exopeptidase dimerisation domain"/>
    <property type="match status" value="1"/>
</dbReference>
<dbReference type="PIRSF" id="PIRSF036696">
    <property type="entry name" value="ACY-1"/>
    <property type="match status" value="1"/>
</dbReference>
<dbReference type="Gene3D" id="3.30.70.360">
    <property type="match status" value="1"/>
</dbReference>
<dbReference type="InterPro" id="IPR036264">
    <property type="entry name" value="Bact_exopeptidase_dim_dom"/>
</dbReference>
<evidence type="ECO:0000256" key="5">
    <source>
        <dbReference type="ARBA" id="ARBA00022833"/>
    </source>
</evidence>
<evidence type="ECO:0000313" key="8">
    <source>
        <dbReference type="EMBL" id="PEN12844.1"/>
    </source>
</evidence>
<comment type="caution">
    <text evidence="8">The sequence shown here is derived from an EMBL/GenBank/DDBJ whole genome shotgun (WGS) entry which is preliminary data.</text>
</comment>
<dbReference type="Gene3D" id="1.10.150.900">
    <property type="match status" value="1"/>
</dbReference>
<keyword evidence="5" id="KW-0862">Zinc</keyword>
<organism evidence="8 9">
    <name type="scientific">Longibacter salinarum</name>
    <dbReference type="NCBI Taxonomy" id="1850348"/>
    <lineage>
        <taxon>Bacteria</taxon>
        <taxon>Pseudomonadati</taxon>
        <taxon>Rhodothermota</taxon>
        <taxon>Rhodothermia</taxon>
        <taxon>Rhodothermales</taxon>
        <taxon>Salisaetaceae</taxon>
        <taxon>Longibacter</taxon>
    </lineage>
</organism>
<proteinExistence type="inferred from homology"/>
<dbReference type="Proteomes" id="UP000220102">
    <property type="component" value="Unassembled WGS sequence"/>
</dbReference>